<proteinExistence type="predicted"/>
<evidence type="ECO:0000313" key="2">
    <source>
        <dbReference type="Proteomes" id="UP001159363"/>
    </source>
</evidence>
<comment type="caution">
    <text evidence="1">The sequence shown here is derived from an EMBL/GenBank/DDBJ whole genome shotgun (WGS) entry which is preliminary data.</text>
</comment>
<dbReference type="EMBL" id="JARBHB010000003">
    <property type="protein sequence ID" value="KAJ8890349.1"/>
    <property type="molecule type" value="Genomic_DNA"/>
</dbReference>
<keyword evidence="2" id="KW-1185">Reference proteome</keyword>
<sequence>MDCEWLGSGKATLASLRNMLPLWTEACSTQHGRASCIACYTSQAVSQDRCRLCCPIFNNNDPRLSGQRSVCLSALRQRRLTWSWFRNYPPKFFLKPFNALWPIVVFLFSDCWTNFVGASHQLKELYSFLQDSFNGNTLIRALCDQKIT</sequence>
<dbReference type="Proteomes" id="UP001159363">
    <property type="component" value="Chromosome 3"/>
</dbReference>
<name>A0ABQ9I226_9NEOP</name>
<evidence type="ECO:0000313" key="1">
    <source>
        <dbReference type="EMBL" id="KAJ8890349.1"/>
    </source>
</evidence>
<gene>
    <name evidence="1" type="ORF">PR048_009857</name>
</gene>
<organism evidence="1 2">
    <name type="scientific">Dryococelus australis</name>
    <dbReference type="NCBI Taxonomy" id="614101"/>
    <lineage>
        <taxon>Eukaryota</taxon>
        <taxon>Metazoa</taxon>
        <taxon>Ecdysozoa</taxon>
        <taxon>Arthropoda</taxon>
        <taxon>Hexapoda</taxon>
        <taxon>Insecta</taxon>
        <taxon>Pterygota</taxon>
        <taxon>Neoptera</taxon>
        <taxon>Polyneoptera</taxon>
        <taxon>Phasmatodea</taxon>
        <taxon>Verophasmatodea</taxon>
        <taxon>Anareolatae</taxon>
        <taxon>Phasmatidae</taxon>
        <taxon>Eurycanthinae</taxon>
        <taxon>Dryococelus</taxon>
    </lineage>
</organism>
<protein>
    <submittedName>
        <fullName evidence="1">Uncharacterized protein</fullName>
    </submittedName>
</protein>
<reference evidence="1 2" key="1">
    <citation type="submission" date="2023-02" db="EMBL/GenBank/DDBJ databases">
        <title>LHISI_Scaffold_Assembly.</title>
        <authorList>
            <person name="Stuart O.P."/>
            <person name="Cleave R."/>
            <person name="Magrath M.J.L."/>
            <person name="Mikheyev A.S."/>
        </authorList>
    </citation>
    <scope>NUCLEOTIDE SEQUENCE [LARGE SCALE GENOMIC DNA]</scope>
    <source>
        <strain evidence="1">Daus_M_001</strain>
        <tissue evidence="1">Leg muscle</tissue>
    </source>
</reference>
<accession>A0ABQ9I226</accession>